<dbReference type="InterPro" id="IPR027417">
    <property type="entry name" value="P-loop_NTPase"/>
</dbReference>
<dbReference type="AlphaFoldDB" id="A0A179F039"/>
<reference evidence="3 4" key="1">
    <citation type="journal article" date="2016" name="PLoS Pathog.">
        <title>Biosynthesis of antibiotic leucinostatins in bio-control fungus Purpureocillium lilacinum and their inhibition on phytophthora revealed by genome mining.</title>
        <authorList>
            <person name="Wang G."/>
            <person name="Liu Z."/>
            <person name="Lin R."/>
            <person name="Li E."/>
            <person name="Mao Z."/>
            <person name="Ling J."/>
            <person name="Yang Y."/>
            <person name="Yin W.B."/>
            <person name="Xie B."/>
        </authorList>
    </citation>
    <scope>NUCLEOTIDE SEQUENCE [LARGE SCALE GENOMIC DNA]</scope>
    <source>
        <strain evidence="3">170</strain>
    </source>
</reference>
<dbReference type="EMBL" id="LSBJ02000013">
    <property type="protein sequence ID" value="OAQ58791.1"/>
    <property type="molecule type" value="Genomic_DNA"/>
</dbReference>
<dbReference type="OrthoDB" id="10251412at2759"/>
<dbReference type="Pfam" id="PF00004">
    <property type="entry name" value="AAA"/>
    <property type="match status" value="1"/>
</dbReference>
<evidence type="ECO:0000256" key="1">
    <source>
        <dbReference type="SAM" id="SignalP"/>
    </source>
</evidence>
<keyword evidence="4" id="KW-1185">Reference proteome</keyword>
<comment type="caution">
    <text evidence="3">The sequence shown here is derived from an EMBL/GenBank/DDBJ whole genome shotgun (WGS) entry which is preliminary data.</text>
</comment>
<protein>
    <submittedName>
        <fullName evidence="3">ATPase family associated with various cellular activities (AAA) domain-containing protein</fullName>
    </submittedName>
</protein>
<dbReference type="InterPro" id="IPR050747">
    <property type="entry name" value="Mitochondrial_chaperone_BCS1"/>
</dbReference>
<feature type="signal peptide" evidence="1">
    <location>
        <begin position="1"/>
        <end position="24"/>
    </location>
</feature>
<dbReference type="PANTHER" id="PTHR23070">
    <property type="entry name" value="BCS1 AAA-TYPE ATPASE"/>
    <property type="match status" value="1"/>
</dbReference>
<keyword evidence="1" id="KW-0732">Signal</keyword>
<dbReference type="GO" id="GO:0005524">
    <property type="term" value="F:ATP binding"/>
    <property type="evidence" value="ECO:0007669"/>
    <property type="project" value="InterPro"/>
</dbReference>
<dbReference type="STRING" id="1380566.A0A179F039"/>
<accession>A0A179F039</accession>
<dbReference type="GO" id="GO:0016887">
    <property type="term" value="F:ATP hydrolysis activity"/>
    <property type="evidence" value="ECO:0007669"/>
    <property type="project" value="InterPro"/>
</dbReference>
<evidence type="ECO:0000313" key="3">
    <source>
        <dbReference type="EMBL" id="OAQ58791.1"/>
    </source>
</evidence>
<dbReference type="Gene3D" id="3.40.50.300">
    <property type="entry name" value="P-loop containing nucleotide triphosphate hydrolases"/>
    <property type="match status" value="1"/>
</dbReference>
<dbReference type="RefSeq" id="XP_018136888.1">
    <property type="nucleotide sequence ID" value="XM_018294675.1"/>
</dbReference>
<evidence type="ECO:0000313" key="4">
    <source>
        <dbReference type="Proteomes" id="UP000078397"/>
    </source>
</evidence>
<dbReference type="InterPro" id="IPR003959">
    <property type="entry name" value="ATPase_AAA_core"/>
</dbReference>
<dbReference type="GeneID" id="28858669"/>
<dbReference type="KEGG" id="pchm:VFPPC_16923"/>
<dbReference type="SUPFAM" id="SSF52540">
    <property type="entry name" value="P-loop containing nucleoside triphosphate hydrolases"/>
    <property type="match status" value="1"/>
</dbReference>
<name>A0A179F039_METCM</name>
<feature type="domain" description="ATPase AAA-type core" evidence="2">
    <location>
        <begin position="189"/>
        <end position="265"/>
    </location>
</feature>
<gene>
    <name evidence="3" type="ORF">VFPPC_16923</name>
</gene>
<proteinExistence type="predicted"/>
<sequence length="342" mass="37677">MQIKISQVLTLASLVLSSVPLGSATALANVPGTLDKKIPDNLHFIMNVTSHETTDEHGLVKRACSRSCEQWEDARRVGASCYDAGHGNVDRGANLFESDNFIAANQGVDRQIHSNPNGAPINVYFRKNRVIVKEKLIFVLDNRNSNAASGCSIFSVLENNRFEANNTKFGSHGRGKARLPSAGRALPERCLVLLEDIDAVRTDRSHDTGVPEKNKKSLSLSGLLNTLDGVASQEGRFLIMTTNHIEKPDKTLIRPGRIYKKIEITLADSSVIAQLFCFIFGPNTEDSASTKEEVLATNQLTDWTKGPYFVGMEAFGFPDDHEISVQDVALARRIWYQQVCTS</sequence>
<organism evidence="3 4">
    <name type="scientific">Pochonia chlamydosporia 170</name>
    <dbReference type="NCBI Taxonomy" id="1380566"/>
    <lineage>
        <taxon>Eukaryota</taxon>
        <taxon>Fungi</taxon>
        <taxon>Dikarya</taxon>
        <taxon>Ascomycota</taxon>
        <taxon>Pezizomycotina</taxon>
        <taxon>Sordariomycetes</taxon>
        <taxon>Hypocreomycetidae</taxon>
        <taxon>Hypocreales</taxon>
        <taxon>Clavicipitaceae</taxon>
        <taxon>Pochonia</taxon>
    </lineage>
</organism>
<feature type="chain" id="PRO_5008101128" evidence="1">
    <location>
        <begin position="25"/>
        <end position="342"/>
    </location>
</feature>
<dbReference type="Proteomes" id="UP000078397">
    <property type="component" value="Unassembled WGS sequence"/>
</dbReference>
<evidence type="ECO:0000259" key="2">
    <source>
        <dbReference type="Pfam" id="PF00004"/>
    </source>
</evidence>